<organism evidence="11 12">
    <name type="scientific">Clostridium sporogenes</name>
    <dbReference type="NCBI Taxonomy" id="1509"/>
    <lineage>
        <taxon>Bacteria</taxon>
        <taxon>Bacillati</taxon>
        <taxon>Bacillota</taxon>
        <taxon>Clostridia</taxon>
        <taxon>Eubacteriales</taxon>
        <taxon>Clostridiaceae</taxon>
        <taxon>Clostridium</taxon>
    </lineage>
</organism>
<feature type="transmembrane region" description="Helical" evidence="9">
    <location>
        <begin position="361"/>
        <end position="381"/>
    </location>
</feature>
<keyword evidence="5 9" id="KW-0460">Magnesium</keyword>
<gene>
    <name evidence="11" type="primary">mgtE2</name>
    <name evidence="11" type="ORF">CLSPO_c11300</name>
</gene>
<dbReference type="GO" id="GO:0015095">
    <property type="term" value="F:magnesium ion transmembrane transporter activity"/>
    <property type="evidence" value="ECO:0007669"/>
    <property type="project" value="UniProtKB-UniRule"/>
</dbReference>
<dbReference type="SUPFAM" id="SSF161093">
    <property type="entry name" value="MgtE membrane domain-like"/>
    <property type="match status" value="1"/>
</dbReference>
<dbReference type="CDD" id="cd04606">
    <property type="entry name" value="CBS_pair_Mg_transporter"/>
    <property type="match status" value="1"/>
</dbReference>
<reference evidence="11 12" key="1">
    <citation type="journal article" date="2015" name="PLoS ONE">
        <title>A universal mariner transposon system for forward genetic studies in the genus clostridium.</title>
        <authorList>
            <person name="Zhang Y."/>
            <person name="Grosse-Honebrink A."/>
            <person name="Minton N.P."/>
        </authorList>
    </citation>
    <scope>NUCLEOTIDE SEQUENCE [LARGE SCALE GENOMIC DNA]</scope>
    <source>
        <strain evidence="11 12">NCIMB 10696</strain>
    </source>
</reference>
<protein>
    <recommendedName>
        <fullName evidence="9">Magnesium transporter MgtE</fullName>
    </recommendedName>
</protein>
<dbReference type="KEGG" id="cld:CLSPO_c11300"/>
<evidence type="ECO:0000259" key="10">
    <source>
        <dbReference type="PROSITE" id="PS51371"/>
    </source>
</evidence>
<evidence type="ECO:0000256" key="8">
    <source>
        <dbReference type="PROSITE-ProRule" id="PRU00703"/>
    </source>
</evidence>
<dbReference type="InterPro" id="IPR038076">
    <property type="entry name" value="MgtE_N_sf"/>
</dbReference>
<dbReference type="SMART" id="SM00116">
    <property type="entry name" value="CBS"/>
    <property type="match status" value="2"/>
</dbReference>
<dbReference type="EMBL" id="CP009225">
    <property type="protein sequence ID" value="AKC61850.1"/>
    <property type="molecule type" value="Genomic_DNA"/>
</dbReference>
<dbReference type="InterPro" id="IPR006667">
    <property type="entry name" value="SLC41_membr_dom"/>
</dbReference>
<dbReference type="InterPro" id="IPR036739">
    <property type="entry name" value="SLC41_membr_dom_sf"/>
</dbReference>
<dbReference type="Gene3D" id="1.10.357.20">
    <property type="entry name" value="SLC41 divalent cation transporters, integral membrane domain"/>
    <property type="match status" value="1"/>
</dbReference>
<feature type="domain" description="CBS" evidence="10">
    <location>
        <begin position="203"/>
        <end position="259"/>
    </location>
</feature>
<evidence type="ECO:0000256" key="4">
    <source>
        <dbReference type="ARBA" id="ARBA00022692"/>
    </source>
</evidence>
<dbReference type="InterPro" id="IPR006668">
    <property type="entry name" value="Mg_transptr_MgtE_intracell_dom"/>
</dbReference>
<dbReference type="GO" id="GO:0046872">
    <property type="term" value="F:metal ion binding"/>
    <property type="evidence" value="ECO:0007669"/>
    <property type="project" value="UniProtKB-KW"/>
</dbReference>
<dbReference type="SMART" id="SM00924">
    <property type="entry name" value="MgtE_N"/>
    <property type="match status" value="1"/>
</dbReference>
<evidence type="ECO:0000256" key="6">
    <source>
        <dbReference type="ARBA" id="ARBA00022989"/>
    </source>
</evidence>
<accession>A0A7U4LMC3</accession>
<dbReference type="SUPFAM" id="SSF158791">
    <property type="entry name" value="MgtE N-terminal domain-like"/>
    <property type="match status" value="1"/>
</dbReference>
<keyword evidence="8" id="KW-0129">CBS domain</keyword>
<sequence>MVPKGGTTMEKILELINGKKYSEAREELLKLNSVDIATLLEEVDNKKNMLVLFRLLPKDIEIDVFSYMPNDMQQYIIQSITHEEMTTIIDQLYFDDVIDLLEEMPANIVKKILLNTDEKKRKLINQFLKYEEDSAGSIMTIEFVDLKKEMTVEQAIERIRKTGVDKQTINTCYVIDKNRKLEGITSIRRLILSNKDVLIKDIMKENYVFINTFDDQEYVASQFKKYDLVSMPVVDKEHRLVGIITIDDIVDIIDQENTEDFHKMAAMEPSEEEYLKTGVFELAKHRIIWLLVLMISATFTGNIIRKSEDVLQSVVILASFIPMLMDTGGNSGSQSSTLVIRGLALGEIKLKDIFKVMWKEFRVSIVVGIVLSIVNFLRIYFIEKVSFMVSMTVCISLFFTVVLAKVVGGILPIAAKKLKLDPAIMASPLITTIVDAVALLIYFGIAKMLLGI</sequence>
<comment type="subunit">
    <text evidence="9">Homodimer.</text>
</comment>
<proteinExistence type="inferred from homology"/>
<dbReference type="Pfam" id="PF03448">
    <property type="entry name" value="MgtE_N"/>
    <property type="match status" value="1"/>
</dbReference>
<keyword evidence="4 9" id="KW-0812">Transmembrane</keyword>
<evidence type="ECO:0000313" key="12">
    <source>
        <dbReference type="Proteomes" id="UP000033052"/>
    </source>
</evidence>
<keyword evidence="7 9" id="KW-0472">Membrane</keyword>
<dbReference type="Gene3D" id="3.10.580.10">
    <property type="entry name" value="CBS-domain"/>
    <property type="match status" value="1"/>
</dbReference>
<dbReference type="GO" id="GO:0005886">
    <property type="term" value="C:plasma membrane"/>
    <property type="evidence" value="ECO:0007669"/>
    <property type="project" value="UniProtKB-SubCell"/>
</dbReference>
<dbReference type="PANTHER" id="PTHR43773">
    <property type="entry name" value="MAGNESIUM TRANSPORTER MGTE"/>
    <property type="match status" value="1"/>
</dbReference>
<evidence type="ECO:0000256" key="5">
    <source>
        <dbReference type="ARBA" id="ARBA00022842"/>
    </source>
</evidence>
<dbReference type="InterPro" id="IPR000644">
    <property type="entry name" value="CBS_dom"/>
</dbReference>
<dbReference type="Pfam" id="PF01769">
    <property type="entry name" value="MgtE"/>
    <property type="match status" value="1"/>
</dbReference>
<dbReference type="Proteomes" id="UP000033052">
    <property type="component" value="Chromosome"/>
</dbReference>
<keyword evidence="9" id="KW-1003">Cell membrane</keyword>
<comment type="subcellular location">
    <subcellularLocation>
        <location evidence="9">Cell membrane</location>
        <topology evidence="9">Multi-pass membrane protein</topology>
    </subcellularLocation>
    <subcellularLocation>
        <location evidence="1">Membrane</location>
        <topology evidence="1">Multi-pass membrane protein</topology>
    </subcellularLocation>
</comment>
<dbReference type="AlphaFoldDB" id="A0A7U4LMC3"/>
<dbReference type="InterPro" id="IPR046342">
    <property type="entry name" value="CBS_dom_sf"/>
</dbReference>
<evidence type="ECO:0000313" key="11">
    <source>
        <dbReference type="EMBL" id="AKC61850.1"/>
    </source>
</evidence>
<comment type="similarity">
    <text evidence="2 9">Belongs to the SLC41A transporter family.</text>
</comment>
<dbReference type="NCBIfam" id="TIGR00400">
    <property type="entry name" value="mgtE"/>
    <property type="match status" value="1"/>
</dbReference>
<keyword evidence="6 9" id="KW-1133">Transmembrane helix</keyword>
<dbReference type="SUPFAM" id="SSF54631">
    <property type="entry name" value="CBS-domain pair"/>
    <property type="match status" value="1"/>
</dbReference>
<evidence type="ECO:0000256" key="1">
    <source>
        <dbReference type="ARBA" id="ARBA00004141"/>
    </source>
</evidence>
<comment type="caution">
    <text evidence="9">Lacks conserved residue(s) required for the propagation of feature annotation.</text>
</comment>
<evidence type="ECO:0000256" key="2">
    <source>
        <dbReference type="ARBA" id="ARBA00009749"/>
    </source>
</evidence>
<evidence type="ECO:0000256" key="9">
    <source>
        <dbReference type="RuleBase" id="RU362011"/>
    </source>
</evidence>
<dbReference type="Pfam" id="PF00571">
    <property type="entry name" value="CBS"/>
    <property type="match status" value="2"/>
</dbReference>
<dbReference type="PROSITE" id="PS51371">
    <property type="entry name" value="CBS"/>
    <property type="match status" value="1"/>
</dbReference>
<keyword evidence="9" id="KW-0479">Metal-binding</keyword>
<feature type="transmembrane region" description="Helical" evidence="9">
    <location>
        <begin position="387"/>
        <end position="411"/>
    </location>
</feature>
<dbReference type="InterPro" id="IPR006669">
    <property type="entry name" value="MgtE_transporter"/>
</dbReference>
<feature type="transmembrane region" description="Helical" evidence="9">
    <location>
        <begin position="423"/>
        <end position="445"/>
    </location>
</feature>
<dbReference type="Gene3D" id="1.25.60.10">
    <property type="entry name" value="MgtE N-terminal domain-like"/>
    <property type="match status" value="1"/>
</dbReference>
<keyword evidence="3 9" id="KW-0813">Transport</keyword>
<comment type="function">
    <text evidence="9">Acts as a magnesium transporter.</text>
</comment>
<evidence type="ECO:0000256" key="3">
    <source>
        <dbReference type="ARBA" id="ARBA00022448"/>
    </source>
</evidence>
<name>A0A7U4LMC3_CLOSG</name>
<evidence type="ECO:0000256" key="7">
    <source>
        <dbReference type="ARBA" id="ARBA00023136"/>
    </source>
</evidence>
<dbReference type="PANTHER" id="PTHR43773:SF1">
    <property type="entry name" value="MAGNESIUM TRANSPORTER MGTE"/>
    <property type="match status" value="1"/>
</dbReference>